<keyword evidence="5 6" id="KW-0687">Ribonucleoprotein</keyword>
<protein>
    <recommendedName>
        <fullName evidence="6">Large ribosomal subunit protein uL6</fullName>
    </recommendedName>
</protein>
<dbReference type="PRINTS" id="PR00059">
    <property type="entry name" value="RIBOSOMALL6"/>
</dbReference>
<organism evidence="10 11">
    <name type="scientific">Ureibacillus chungkukjangi</name>
    <dbReference type="NCBI Taxonomy" id="1202712"/>
    <lineage>
        <taxon>Bacteria</taxon>
        <taxon>Bacillati</taxon>
        <taxon>Bacillota</taxon>
        <taxon>Bacilli</taxon>
        <taxon>Bacillales</taxon>
        <taxon>Caryophanaceae</taxon>
        <taxon>Ureibacillus</taxon>
    </lineage>
</organism>
<dbReference type="HAMAP" id="MF_01365_B">
    <property type="entry name" value="Ribosomal_uL6_B"/>
    <property type="match status" value="1"/>
</dbReference>
<dbReference type="Gene3D" id="3.90.930.12">
    <property type="entry name" value="Ribosomal protein L6, alpha-beta domain"/>
    <property type="match status" value="2"/>
</dbReference>
<keyword evidence="11" id="KW-1185">Reference proteome</keyword>
<dbReference type="AlphaFoldDB" id="A0A318TTQ4"/>
<dbReference type="NCBIfam" id="TIGR03654">
    <property type="entry name" value="L6_bact"/>
    <property type="match status" value="1"/>
</dbReference>
<comment type="function">
    <text evidence="6 8">This protein binds to the 23S rRNA, and is important in its secondary structure. It is located near the subunit interface in the base of the L7/L12 stalk, and near the tRNA binding site of the peptidyltransferase center.</text>
</comment>
<evidence type="ECO:0000313" key="10">
    <source>
        <dbReference type="EMBL" id="PYF08024.1"/>
    </source>
</evidence>
<evidence type="ECO:0000256" key="5">
    <source>
        <dbReference type="ARBA" id="ARBA00023274"/>
    </source>
</evidence>
<dbReference type="EMBL" id="QJTJ01000003">
    <property type="protein sequence ID" value="PYF08024.1"/>
    <property type="molecule type" value="Genomic_DNA"/>
</dbReference>
<reference evidence="10 11" key="1">
    <citation type="submission" date="2018-06" db="EMBL/GenBank/DDBJ databases">
        <title>Genomic Encyclopedia of Archaeal and Bacterial Type Strains, Phase II (KMG-II): from individual species to whole genera.</title>
        <authorList>
            <person name="Goeker M."/>
        </authorList>
    </citation>
    <scope>NUCLEOTIDE SEQUENCE [LARGE SCALE GENOMIC DNA]</scope>
    <source>
        <strain evidence="10 11">KACC 16626</strain>
    </source>
</reference>
<dbReference type="OrthoDB" id="9805007at2"/>
<dbReference type="InterPro" id="IPR000702">
    <property type="entry name" value="Ribosomal_uL6-like"/>
</dbReference>
<evidence type="ECO:0000256" key="8">
    <source>
        <dbReference type="RuleBase" id="RU003870"/>
    </source>
</evidence>
<dbReference type="GO" id="GO:0003735">
    <property type="term" value="F:structural constituent of ribosome"/>
    <property type="evidence" value="ECO:0007669"/>
    <property type="project" value="UniProtKB-UniRule"/>
</dbReference>
<comment type="subunit">
    <text evidence="6">Part of the 50S ribosomal subunit.</text>
</comment>
<comment type="caution">
    <text evidence="10">The sequence shown here is derived from an EMBL/GenBank/DDBJ whole genome shotgun (WGS) entry which is preliminary data.</text>
</comment>
<dbReference type="PANTHER" id="PTHR11655">
    <property type="entry name" value="60S/50S RIBOSOMAL PROTEIN L6/L9"/>
    <property type="match status" value="1"/>
</dbReference>
<evidence type="ECO:0000256" key="3">
    <source>
        <dbReference type="ARBA" id="ARBA00022884"/>
    </source>
</evidence>
<evidence type="ECO:0000256" key="7">
    <source>
        <dbReference type="RuleBase" id="RU003869"/>
    </source>
</evidence>
<dbReference type="PROSITE" id="PS00525">
    <property type="entry name" value="RIBOSOMAL_L6_1"/>
    <property type="match status" value="1"/>
</dbReference>
<dbReference type="FunFam" id="3.90.930.12:FF:000001">
    <property type="entry name" value="50S ribosomal protein L6"/>
    <property type="match status" value="1"/>
</dbReference>
<keyword evidence="2 6" id="KW-0699">rRNA-binding</keyword>
<dbReference type="Pfam" id="PF00347">
    <property type="entry name" value="Ribosomal_L6"/>
    <property type="match status" value="2"/>
</dbReference>
<dbReference type="GO" id="GO:0002181">
    <property type="term" value="P:cytoplasmic translation"/>
    <property type="evidence" value="ECO:0007669"/>
    <property type="project" value="TreeGrafter"/>
</dbReference>
<evidence type="ECO:0000259" key="9">
    <source>
        <dbReference type="Pfam" id="PF00347"/>
    </source>
</evidence>
<evidence type="ECO:0000313" key="11">
    <source>
        <dbReference type="Proteomes" id="UP000247416"/>
    </source>
</evidence>
<dbReference type="FunFam" id="3.90.930.12:FF:000002">
    <property type="entry name" value="50S ribosomal protein L6"/>
    <property type="match status" value="1"/>
</dbReference>
<dbReference type="InterPro" id="IPR020040">
    <property type="entry name" value="Ribosomal_uL6_a/b-dom"/>
</dbReference>
<evidence type="ECO:0000256" key="6">
    <source>
        <dbReference type="HAMAP-Rule" id="MF_01365"/>
    </source>
</evidence>
<dbReference type="RefSeq" id="WP_107932320.1">
    <property type="nucleotide sequence ID" value="NZ_CP085009.1"/>
</dbReference>
<dbReference type="GO" id="GO:0022625">
    <property type="term" value="C:cytosolic large ribosomal subunit"/>
    <property type="evidence" value="ECO:0007669"/>
    <property type="project" value="UniProtKB-UniRule"/>
</dbReference>
<dbReference type="PIRSF" id="PIRSF002162">
    <property type="entry name" value="Ribosomal_L6"/>
    <property type="match status" value="1"/>
</dbReference>
<dbReference type="GO" id="GO:0019843">
    <property type="term" value="F:rRNA binding"/>
    <property type="evidence" value="ECO:0007669"/>
    <property type="project" value="UniProtKB-UniRule"/>
</dbReference>
<dbReference type="InterPro" id="IPR019906">
    <property type="entry name" value="Ribosomal_uL6_bac-type"/>
</dbReference>
<evidence type="ECO:0000256" key="1">
    <source>
        <dbReference type="ARBA" id="ARBA00009356"/>
    </source>
</evidence>
<gene>
    <name evidence="6" type="primary">rplF</name>
    <name evidence="10" type="ORF">BJ095_103193</name>
</gene>
<evidence type="ECO:0000256" key="4">
    <source>
        <dbReference type="ARBA" id="ARBA00022980"/>
    </source>
</evidence>
<dbReference type="SUPFAM" id="SSF56053">
    <property type="entry name" value="Ribosomal protein L6"/>
    <property type="match status" value="2"/>
</dbReference>
<dbReference type="Proteomes" id="UP000247416">
    <property type="component" value="Unassembled WGS sequence"/>
</dbReference>
<dbReference type="PANTHER" id="PTHR11655:SF14">
    <property type="entry name" value="LARGE RIBOSOMAL SUBUNIT PROTEIN UL6M"/>
    <property type="match status" value="1"/>
</dbReference>
<keyword evidence="4 6" id="KW-0689">Ribosomal protein</keyword>
<dbReference type="InterPro" id="IPR036789">
    <property type="entry name" value="Ribosomal_uL6-like_a/b-dom_sf"/>
</dbReference>
<feature type="domain" description="Large ribosomal subunit protein uL6 alpha-beta" evidence="9">
    <location>
        <begin position="11"/>
        <end position="83"/>
    </location>
</feature>
<sequence>MSRVGKKPIEVPANVTVTIADDNTVTVKGPKGDLTRQFNQDMKIELEGNIINVVRPSESKQHRTIHGTTRALLANMVTGVSEGFSRSLELIGVGYRAQLQGKKLVLNVGYSHPVEFTPEEGLEIEVPSNTKVIVKGISKERVGALASNIRDVRPPEPYKGKGIRYEGEFVRRKEGKTGK</sequence>
<accession>A0A318TTQ4</accession>
<name>A0A318TTQ4_9BACL</name>
<keyword evidence="3 6" id="KW-0694">RNA-binding</keyword>
<comment type="similarity">
    <text evidence="1 6 7">Belongs to the universal ribosomal protein uL6 family.</text>
</comment>
<evidence type="ECO:0000256" key="2">
    <source>
        <dbReference type="ARBA" id="ARBA00022730"/>
    </source>
</evidence>
<proteinExistence type="inferred from homology"/>
<feature type="domain" description="Large ribosomal subunit protein uL6 alpha-beta" evidence="9">
    <location>
        <begin position="91"/>
        <end position="165"/>
    </location>
</feature>
<dbReference type="InterPro" id="IPR002358">
    <property type="entry name" value="Ribosomal_uL6_CS"/>
</dbReference>